<protein>
    <submittedName>
        <fullName evidence="1">Uncharacterized protein</fullName>
    </submittedName>
</protein>
<comment type="caution">
    <text evidence="1">The sequence shown here is derived from an EMBL/GenBank/DDBJ whole genome shotgun (WGS) entry which is preliminary data.</text>
</comment>
<evidence type="ECO:0000313" key="2">
    <source>
        <dbReference type="Proteomes" id="UP000708208"/>
    </source>
</evidence>
<reference evidence="1" key="1">
    <citation type="submission" date="2021-06" db="EMBL/GenBank/DDBJ databases">
        <authorList>
            <person name="Hodson N. C."/>
            <person name="Mongue J. A."/>
            <person name="Jaron S. K."/>
        </authorList>
    </citation>
    <scope>NUCLEOTIDE SEQUENCE</scope>
</reference>
<dbReference type="AlphaFoldDB" id="A0A8J2JJ88"/>
<sequence length="109" mass="12620">MLFDSHVVFVIKYSVEVRPVQLVSNLILEENLYRSVDIMVSRPTLTGRWIKLWILLNCIGIILKSSRMKSGGYFQVGRTVMRLKLSNLIPYVHDISKLYRSEVSPESSF</sequence>
<dbReference type="Proteomes" id="UP000708208">
    <property type="component" value="Unassembled WGS sequence"/>
</dbReference>
<name>A0A8J2JJ88_9HEXA</name>
<keyword evidence="2" id="KW-1185">Reference proteome</keyword>
<dbReference type="EMBL" id="CAJVCH010078162">
    <property type="protein sequence ID" value="CAG7721281.1"/>
    <property type="molecule type" value="Genomic_DNA"/>
</dbReference>
<gene>
    <name evidence="1" type="ORF">AFUS01_LOCUS10506</name>
</gene>
<evidence type="ECO:0000313" key="1">
    <source>
        <dbReference type="EMBL" id="CAG7721281.1"/>
    </source>
</evidence>
<organism evidence="1 2">
    <name type="scientific">Allacma fusca</name>
    <dbReference type="NCBI Taxonomy" id="39272"/>
    <lineage>
        <taxon>Eukaryota</taxon>
        <taxon>Metazoa</taxon>
        <taxon>Ecdysozoa</taxon>
        <taxon>Arthropoda</taxon>
        <taxon>Hexapoda</taxon>
        <taxon>Collembola</taxon>
        <taxon>Symphypleona</taxon>
        <taxon>Sminthuridae</taxon>
        <taxon>Allacma</taxon>
    </lineage>
</organism>
<proteinExistence type="predicted"/>
<accession>A0A8J2JJ88</accession>